<comment type="caution">
    <text evidence="4">The sequence shown here is derived from an EMBL/GenBank/DDBJ whole genome shotgun (WGS) entry which is preliminary data.</text>
</comment>
<feature type="compositionally biased region" description="Basic and acidic residues" evidence="1">
    <location>
        <begin position="454"/>
        <end position="463"/>
    </location>
</feature>
<gene>
    <name evidence="4" type="ORF">BVC80_441g249</name>
</gene>
<dbReference type="PANTHER" id="PTHR43329">
    <property type="entry name" value="EPOXIDE HYDROLASE"/>
    <property type="match status" value="1"/>
</dbReference>
<dbReference type="Pfam" id="PF00561">
    <property type="entry name" value="Abhydrolase_1"/>
    <property type="match status" value="1"/>
</dbReference>
<feature type="compositionally biased region" description="Low complexity" evidence="1">
    <location>
        <begin position="24"/>
        <end position="37"/>
    </location>
</feature>
<keyword evidence="2" id="KW-1133">Transmembrane helix</keyword>
<keyword evidence="2" id="KW-0812">Transmembrane</keyword>
<dbReference type="InterPro" id="IPR029058">
    <property type="entry name" value="AB_hydrolase_fold"/>
</dbReference>
<sequence length="482" mass="53244">MAIITEEPEEEVKEPKPSKKTHKPTSSSTSNPGNTTSVESPTANAFIFWAYFTLAVSLFTLLIVSLSSLTPQDDKSWFLSLPTDLRLHYSKGRTIKVQTNPNTSPIEVFAIEEGSRSAETVLLIHGLGCNSYSFRHVVKSLSLNGIHAVAIDLPGAGFSDKSSLEEDERWGGIWDVYSDIKEKGLFWGFDHLIETGGIPYYEETEIRVSTSKSLKPLELKPDEMGRVIGQVIDSMGLAPVHLVLHDSAFGMCANWVSENLGLVSSLTLVDSTSKSMSLPLWVLEMPVVREIVLGFSAVYSGLLRSCCSRSMNVSIAEAHRVLLKGRDGRRAVVGAGKGLNYSFDLGEWAGLEGVKDVPIQVLWSRSWSEEWSEEGRWVADKLPQAKLIVHSGGRWPQEDAADEVTETITQFVSSLPKSVKKVEEEPVPEHIKKLFDEADGSDHHHHHHHHHDHHVPGGHDHHMGHGQPGYMDAYGLGHGWGS</sequence>
<dbReference type="SUPFAM" id="SSF53474">
    <property type="entry name" value="alpha/beta-Hydrolases"/>
    <property type="match status" value="1"/>
</dbReference>
<feature type="compositionally biased region" description="Basic residues" evidence="1">
    <location>
        <begin position="443"/>
        <end position="453"/>
    </location>
</feature>
<evidence type="ECO:0000256" key="2">
    <source>
        <dbReference type="SAM" id="Phobius"/>
    </source>
</evidence>
<reference evidence="4 5" key="1">
    <citation type="journal article" date="2017" name="Mol. Plant">
        <title>The Genome of Medicinal Plant Macleaya cordata Provides New Insights into Benzylisoquinoline Alkaloids Metabolism.</title>
        <authorList>
            <person name="Liu X."/>
            <person name="Liu Y."/>
            <person name="Huang P."/>
            <person name="Ma Y."/>
            <person name="Qing Z."/>
            <person name="Tang Q."/>
            <person name="Cao H."/>
            <person name="Cheng P."/>
            <person name="Zheng Y."/>
            <person name="Yuan Z."/>
            <person name="Zhou Y."/>
            <person name="Liu J."/>
            <person name="Tang Z."/>
            <person name="Zhuo Y."/>
            <person name="Zhang Y."/>
            <person name="Yu L."/>
            <person name="Huang J."/>
            <person name="Yang P."/>
            <person name="Peng Q."/>
            <person name="Zhang J."/>
            <person name="Jiang W."/>
            <person name="Zhang Z."/>
            <person name="Lin K."/>
            <person name="Ro D.K."/>
            <person name="Chen X."/>
            <person name="Xiong X."/>
            <person name="Shang Y."/>
            <person name="Huang S."/>
            <person name="Zeng J."/>
        </authorList>
    </citation>
    <scope>NUCLEOTIDE SEQUENCE [LARGE SCALE GENOMIC DNA]</scope>
    <source>
        <strain evidence="5">cv. BLH2017</strain>
        <tissue evidence="4">Root</tissue>
    </source>
</reference>
<evidence type="ECO:0000256" key="1">
    <source>
        <dbReference type="SAM" id="MobiDB-lite"/>
    </source>
</evidence>
<feature type="region of interest" description="Disordered" evidence="1">
    <location>
        <begin position="439"/>
        <end position="469"/>
    </location>
</feature>
<feature type="domain" description="AB hydrolase-1" evidence="3">
    <location>
        <begin position="120"/>
        <end position="317"/>
    </location>
</feature>
<evidence type="ECO:0000313" key="4">
    <source>
        <dbReference type="EMBL" id="OVA05474.1"/>
    </source>
</evidence>
<dbReference type="EMBL" id="MVGT01003118">
    <property type="protein sequence ID" value="OVA05474.1"/>
    <property type="molecule type" value="Genomic_DNA"/>
</dbReference>
<keyword evidence="2" id="KW-0472">Membrane</keyword>
<dbReference type="InParanoid" id="A0A200Q4X0"/>
<evidence type="ECO:0000313" key="5">
    <source>
        <dbReference type="Proteomes" id="UP000195402"/>
    </source>
</evidence>
<dbReference type="FunCoup" id="A0A200Q4X0">
    <property type="interactions" value="2118"/>
</dbReference>
<dbReference type="AlphaFoldDB" id="A0A200Q4X0"/>
<feature type="region of interest" description="Disordered" evidence="1">
    <location>
        <begin position="1"/>
        <end position="37"/>
    </location>
</feature>
<dbReference type="InterPro" id="IPR000073">
    <property type="entry name" value="AB_hydrolase_1"/>
</dbReference>
<accession>A0A200Q4X0</accession>
<feature type="transmembrane region" description="Helical" evidence="2">
    <location>
        <begin position="46"/>
        <end position="66"/>
    </location>
</feature>
<dbReference type="STRING" id="56857.A0A200Q4X0"/>
<name>A0A200Q4X0_MACCD</name>
<dbReference type="Proteomes" id="UP000195402">
    <property type="component" value="Unassembled WGS sequence"/>
</dbReference>
<proteinExistence type="predicted"/>
<feature type="compositionally biased region" description="Acidic residues" evidence="1">
    <location>
        <begin position="1"/>
        <end position="12"/>
    </location>
</feature>
<protein>
    <recommendedName>
        <fullName evidence="3">AB hydrolase-1 domain-containing protein</fullName>
    </recommendedName>
</protein>
<evidence type="ECO:0000259" key="3">
    <source>
        <dbReference type="Pfam" id="PF00561"/>
    </source>
</evidence>
<keyword evidence="5" id="KW-1185">Reference proteome</keyword>
<dbReference type="OMA" id="ANWVLEN"/>
<dbReference type="Gene3D" id="3.40.50.1820">
    <property type="entry name" value="alpha/beta hydrolase"/>
    <property type="match status" value="1"/>
</dbReference>
<organism evidence="4 5">
    <name type="scientific">Macleaya cordata</name>
    <name type="common">Five-seeded plume-poppy</name>
    <name type="synonym">Bocconia cordata</name>
    <dbReference type="NCBI Taxonomy" id="56857"/>
    <lineage>
        <taxon>Eukaryota</taxon>
        <taxon>Viridiplantae</taxon>
        <taxon>Streptophyta</taxon>
        <taxon>Embryophyta</taxon>
        <taxon>Tracheophyta</taxon>
        <taxon>Spermatophyta</taxon>
        <taxon>Magnoliopsida</taxon>
        <taxon>Ranunculales</taxon>
        <taxon>Papaveraceae</taxon>
        <taxon>Papaveroideae</taxon>
        <taxon>Macleaya</taxon>
    </lineage>
</organism>
<dbReference type="OrthoDB" id="6431331at2759"/>